<dbReference type="InterPro" id="IPR000073">
    <property type="entry name" value="AB_hydrolase_1"/>
</dbReference>
<dbReference type="InterPro" id="IPR050266">
    <property type="entry name" value="AB_hydrolase_sf"/>
</dbReference>
<dbReference type="InterPro" id="IPR029058">
    <property type="entry name" value="AB_hydrolase_fold"/>
</dbReference>
<name>A0A6B2NPH6_9RHOB</name>
<dbReference type="SUPFAM" id="SSF53474">
    <property type="entry name" value="alpha/beta-Hydrolases"/>
    <property type="match status" value="1"/>
</dbReference>
<proteinExistence type="predicted"/>
<dbReference type="GO" id="GO:0016787">
    <property type="term" value="F:hydrolase activity"/>
    <property type="evidence" value="ECO:0007669"/>
    <property type="project" value="UniProtKB-KW"/>
</dbReference>
<protein>
    <submittedName>
        <fullName evidence="2">Alpha/beta hydrolase</fullName>
    </submittedName>
</protein>
<gene>
    <name evidence="2" type="ORF">G0P99_05675</name>
</gene>
<evidence type="ECO:0000313" key="2">
    <source>
        <dbReference type="EMBL" id="NDW44439.1"/>
    </source>
</evidence>
<dbReference type="AlphaFoldDB" id="A0A6B2NPH6"/>
<accession>A0A6B2NPH6</accession>
<reference evidence="2" key="1">
    <citation type="submission" date="2020-02" db="EMBL/GenBank/DDBJ databases">
        <title>Delineation of the pyrene-degrading pathway in Roseobacter clade bacteria by genomic analysis.</title>
        <authorList>
            <person name="Zhou H."/>
            <person name="Wang H."/>
        </authorList>
    </citation>
    <scope>NUCLEOTIDE SEQUENCE</scope>
    <source>
        <strain evidence="2">PrR005</strain>
    </source>
</reference>
<dbReference type="RefSeq" id="WP_164128423.1">
    <property type="nucleotide sequence ID" value="NZ_JAAGOX010000009.1"/>
</dbReference>
<feature type="domain" description="AB hydrolase-1" evidence="1">
    <location>
        <begin position="36"/>
        <end position="286"/>
    </location>
</feature>
<comment type="caution">
    <text evidence="2">The sequence shown here is derived from an EMBL/GenBank/DDBJ whole genome shotgun (WGS) entry which is preliminary data.</text>
</comment>
<keyword evidence="2" id="KW-0378">Hydrolase</keyword>
<dbReference type="Gene3D" id="3.40.50.1820">
    <property type="entry name" value="alpha/beta hydrolase"/>
    <property type="match status" value="1"/>
</dbReference>
<dbReference type="PANTHER" id="PTHR43798">
    <property type="entry name" value="MONOACYLGLYCEROL LIPASE"/>
    <property type="match status" value="1"/>
</dbReference>
<organism evidence="2">
    <name type="scientific">Ruegeria sp. PrR005</name>
    <dbReference type="NCBI Taxonomy" id="2706882"/>
    <lineage>
        <taxon>Bacteria</taxon>
        <taxon>Pseudomonadati</taxon>
        <taxon>Pseudomonadota</taxon>
        <taxon>Alphaproteobacteria</taxon>
        <taxon>Rhodobacterales</taxon>
        <taxon>Roseobacteraceae</taxon>
        <taxon>Ruegeria</taxon>
    </lineage>
</organism>
<dbReference type="Pfam" id="PF12697">
    <property type="entry name" value="Abhydrolase_6"/>
    <property type="match status" value="1"/>
</dbReference>
<evidence type="ECO:0000259" key="1">
    <source>
        <dbReference type="Pfam" id="PF12697"/>
    </source>
</evidence>
<dbReference type="EMBL" id="JAAGOX010000009">
    <property type="protein sequence ID" value="NDW44439.1"/>
    <property type="molecule type" value="Genomic_DNA"/>
</dbReference>
<sequence length="296" mass="32211">MDAPARPDRKSRPIGDITLSYVERHPELRGRGKTLFLSHATGFHARVWDPVIARLPPVHSICVDLRGHGHSSGGPFDHWQIIGQDLAALFDTLDLRELVAIGHSISGHALTQATSLSPDRVAALMLIDPVIMDPAFYEVGARIMLATGPHPAAQRKRAFTGPAEMFARFRDRSPYALFTPEALHAYCDHALRPDGQGGLTLACAPETEAATYAAAFSNPGIFDHVARVACPVRVLRSDPFDLKTMHDFTRSPTWPGLAAAFAHGTDIHRPDLTHFMPMQEPDFVAAEIARAAGLAA</sequence>